<dbReference type="Proteomes" id="UP000546257">
    <property type="component" value="Unassembled WGS sequence"/>
</dbReference>
<evidence type="ECO:0000313" key="2">
    <source>
        <dbReference type="Proteomes" id="UP000546257"/>
    </source>
</evidence>
<dbReference type="RefSeq" id="WP_185191170.1">
    <property type="nucleotide sequence ID" value="NZ_JACKXD010000001.1"/>
</dbReference>
<sequence length="134" mass="15249">MAYYDEDHLTAQYDEELNAVVMEWHDFAQGAAFREGLDAGLELVQREGAENWLADLREMGTVSDDDQEWSNTDWFPRAVETSLAQMAIVQPESVIANMSVENIMQEVGDGALRTHYFDTRSEAVQWLRSRSATV</sequence>
<name>A0A7J9SEF8_9EURY</name>
<evidence type="ECO:0008006" key="3">
    <source>
        <dbReference type="Google" id="ProtNLM"/>
    </source>
</evidence>
<comment type="caution">
    <text evidence="1">The sequence shown here is derived from an EMBL/GenBank/DDBJ whole genome shotgun (WGS) entry which is preliminary data.</text>
</comment>
<gene>
    <name evidence="1" type="ORF">H5V44_00420</name>
</gene>
<dbReference type="AlphaFoldDB" id="A0A7J9SEF8"/>
<keyword evidence="2" id="KW-1185">Reference proteome</keyword>
<evidence type="ECO:0000313" key="1">
    <source>
        <dbReference type="EMBL" id="MBB6644783.1"/>
    </source>
</evidence>
<reference evidence="1 2" key="1">
    <citation type="submission" date="2020-08" db="EMBL/GenBank/DDBJ databases">
        <authorList>
            <person name="Seo M.-J."/>
        </authorList>
    </citation>
    <scope>NUCLEOTIDE SEQUENCE [LARGE SCALE GENOMIC DNA]</scope>
    <source>
        <strain evidence="1 2">MBLA0160</strain>
    </source>
</reference>
<proteinExistence type="predicted"/>
<dbReference type="EMBL" id="JACKXD010000001">
    <property type="protein sequence ID" value="MBB6644783.1"/>
    <property type="molecule type" value="Genomic_DNA"/>
</dbReference>
<protein>
    <recommendedName>
        <fullName evidence="3">STAS/SEC14 domain-containing protein</fullName>
    </recommendedName>
</protein>
<organism evidence="1 2">
    <name type="scientific">Halobellus ruber</name>
    <dbReference type="NCBI Taxonomy" id="2761102"/>
    <lineage>
        <taxon>Archaea</taxon>
        <taxon>Methanobacteriati</taxon>
        <taxon>Methanobacteriota</taxon>
        <taxon>Stenosarchaea group</taxon>
        <taxon>Halobacteria</taxon>
        <taxon>Halobacteriales</taxon>
        <taxon>Haloferacaceae</taxon>
        <taxon>Halobellus</taxon>
    </lineage>
</organism>
<accession>A0A7J9SEF8</accession>